<evidence type="ECO:0000256" key="3">
    <source>
        <dbReference type="ARBA" id="ARBA00022840"/>
    </source>
</evidence>
<dbReference type="KEGG" id="ahg:AHOG_09050"/>
<dbReference type="Pfam" id="PF02682">
    <property type="entry name" value="CT_C_D"/>
    <property type="match status" value="1"/>
</dbReference>
<dbReference type="PANTHER" id="PTHR34698:SF2">
    <property type="entry name" value="5-OXOPROLINASE SUBUNIT B"/>
    <property type="match status" value="1"/>
</dbReference>
<dbReference type="SUPFAM" id="SSF50891">
    <property type="entry name" value="Cyclophilin-like"/>
    <property type="match status" value="1"/>
</dbReference>
<evidence type="ECO:0000313" key="7">
    <source>
        <dbReference type="Proteomes" id="UP000204221"/>
    </source>
</evidence>
<proteinExistence type="predicted"/>
<dbReference type="Gene3D" id="2.40.100.10">
    <property type="entry name" value="Cyclophilin-like"/>
    <property type="match status" value="1"/>
</dbReference>
<dbReference type="GO" id="GO:0016787">
    <property type="term" value="F:hydrolase activity"/>
    <property type="evidence" value="ECO:0007669"/>
    <property type="project" value="UniProtKB-KW"/>
</dbReference>
<evidence type="ECO:0000259" key="5">
    <source>
        <dbReference type="SMART" id="SM00796"/>
    </source>
</evidence>
<evidence type="ECO:0000256" key="4">
    <source>
        <dbReference type="SAM" id="MobiDB-lite"/>
    </source>
</evidence>
<organism evidence="6 7">
    <name type="scientific">Actinoalloteichus hoggarensis</name>
    <dbReference type="NCBI Taxonomy" id="1470176"/>
    <lineage>
        <taxon>Bacteria</taxon>
        <taxon>Bacillati</taxon>
        <taxon>Actinomycetota</taxon>
        <taxon>Actinomycetes</taxon>
        <taxon>Pseudonocardiales</taxon>
        <taxon>Pseudonocardiaceae</taxon>
        <taxon>Actinoalloteichus</taxon>
    </lineage>
</organism>
<keyword evidence="6" id="KW-0418">Kinase</keyword>
<accession>A0A221W0Z3</accession>
<keyword evidence="3" id="KW-0067">ATP-binding</keyword>
<keyword evidence="7" id="KW-1185">Reference proteome</keyword>
<evidence type="ECO:0000313" key="6">
    <source>
        <dbReference type="EMBL" id="ASO19454.1"/>
    </source>
</evidence>
<gene>
    <name evidence="6" type="primary">kipI</name>
    <name evidence="6" type="ORF">AHOG_09050</name>
</gene>
<dbReference type="InterPro" id="IPR029000">
    <property type="entry name" value="Cyclophilin-like_dom_sf"/>
</dbReference>
<keyword evidence="1" id="KW-0547">Nucleotide-binding</keyword>
<feature type="compositionally biased region" description="Low complexity" evidence="4">
    <location>
        <begin position="12"/>
        <end position="41"/>
    </location>
</feature>
<dbReference type="InterPro" id="IPR003833">
    <property type="entry name" value="CT_C_D"/>
</dbReference>
<keyword evidence="6" id="KW-0808">Transferase</keyword>
<evidence type="ECO:0000256" key="1">
    <source>
        <dbReference type="ARBA" id="ARBA00022741"/>
    </source>
</evidence>
<dbReference type="Gene3D" id="3.30.1360.40">
    <property type="match status" value="1"/>
</dbReference>
<dbReference type="SUPFAM" id="SSF160467">
    <property type="entry name" value="PH0987 N-terminal domain-like"/>
    <property type="match status" value="1"/>
</dbReference>
<dbReference type="EMBL" id="CP022521">
    <property type="protein sequence ID" value="ASO19454.1"/>
    <property type="molecule type" value="Genomic_DNA"/>
</dbReference>
<keyword evidence="2" id="KW-0378">Hydrolase</keyword>
<reference evidence="6 7" key="1">
    <citation type="submission" date="2017-07" db="EMBL/GenBank/DDBJ databases">
        <title>Complete genome sequence of Actinoalloteichus hoggarensis DSM 45943, type strain of Actinoalloteichus hoggarensis.</title>
        <authorList>
            <person name="Ruckert C."/>
            <person name="Nouioui I."/>
            <person name="Willmese J."/>
            <person name="van Wezel G."/>
            <person name="Klenk H.-P."/>
            <person name="Kalinowski J."/>
            <person name="Zotchev S.B."/>
        </authorList>
    </citation>
    <scope>NUCLEOTIDE SEQUENCE [LARGE SCALE GENOMIC DNA]</scope>
    <source>
        <strain evidence="6 7">DSM 45943</strain>
    </source>
</reference>
<dbReference type="GO" id="GO:0016301">
    <property type="term" value="F:kinase activity"/>
    <property type="evidence" value="ECO:0007669"/>
    <property type="project" value="UniProtKB-KW"/>
</dbReference>
<dbReference type="PANTHER" id="PTHR34698">
    <property type="entry name" value="5-OXOPROLINASE SUBUNIT B"/>
    <property type="match status" value="1"/>
</dbReference>
<protein>
    <submittedName>
        <fullName evidence="6">Kinase A inhibitor</fullName>
    </submittedName>
</protein>
<dbReference type="GO" id="GO:0005524">
    <property type="term" value="F:ATP binding"/>
    <property type="evidence" value="ECO:0007669"/>
    <property type="project" value="UniProtKB-KW"/>
</dbReference>
<feature type="domain" description="Carboxyltransferase" evidence="5">
    <location>
        <begin position="53"/>
        <end position="243"/>
    </location>
</feature>
<dbReference type="Proteomes" id="UP000204221">
    <property type="component" value="Chromosome"/>
</dbReference>
<evidence type="ECO:0000256" key="2">
    <source>
        <dbReference type="ARBA" id="ARBA00022801"/>
    </source>
</evidence>
<dbReference type="InterPro" id="IPR010016">
    <property type="entry name" value="PxpB"/>
</dbReference>
<feature type="region of interest" description="Disordered" evidence="4">
    <location>
        <begin position="1"/>
        <end position="55"/>
    </location>
</feature>
<sequence length="255" mass="27325">MTAVPEPVANGDPSEPEAAAVASAESAAAPAALDADGPARARSGTARPASSGPTIRRMGRGALLVELDDLTQVQALHHALTVDRPAAVEEIVPAARTVLIRFDADRLPAARLVDELRSRDLAPVPDREGTLVEIPVSYSGPDLGEVAELTGLSEQDVVRRHSGREYRVAFCGFAPGFGYLVGGDPRLRVPRRETPRVRVPGGAVALADEFSAVYPRESPGGWRLLGRTELTLWRPDRPDPALLTPGDRVRFREVR</sequence>
<name>A0A221W0Z3_9PSEU</name>
<dbReference type="SMART" id="SM00796">
    <property type="entry name" value="AHS1"/>
    <property type="match status" value="1"/>
</dbReference>
<dbReference type="AlphaFoldDB" id="A0A221W0Z3"/>